<feature type="transmembrane region" description="Helical" evidence="2">
    <location>
        <begin position="61"/>
        <end position="85"/>
    </location>
</feature>
<evidence type="ECO:0000313" key="4">
    <source>
        <dbReference type="Proteomes" id="UP000002255"/>
    </source>
</evidence>
<dbReference type="AlphaFoldDB" id="D1C0X1"/>
<protein>
    <submittedName>
        <fullName evidence="3">Uncharacterized protein</fullName>
    </submittedName>
</protein>
<dbReference type="EMBL" id="CP001822">
    <property type="protein sequence ID" value="ACZ32437.1"/>
    <property type="molecule type" value="Genomic_DNA"/>
</dbReference>
<dbReference type="eggNOG" id="ENOG5032FF8">
    <property type="taxonomic scope" value="Bacteria"/>
</dbReference>
<evidence type="ECO:0000313" key="3">
    <source>
        <dbReference type="EMBL" id="ACZ32437.1"/>
    </source>
</evidence>
<keyword evidence="4" id="KW-1185">Reference proteome</keyword>
<dbReference type="RefSeq" id="WP_012880177.1">
    <property type="nucleotide sequence ID" value="NC_013531.1"/>
</dbReference>
<keyword evidence="3" id="KW-0614">Plasmid</keyword>
<accession>D1C0X1</accession>
<dbReference type="OrthoDB" id="5181251at2"/>
<evidence type="ECO:0000256" key="2">
    <source>
        <dbReference type="SAM" id="Phobius"/>
    </source>
</evidence>
<keyword evidence="2" id="KW-0472">Membrane</keyword>
<gene>
    <name evidence="3" type="ORF">Xcel_3438</name>
</gene>
<feature type="region of interest" description="Disordered" evidence="1">
    <location>
        <begin position="140"/>
        <end position="207"/>
    </location>
</feature>
<proteinExistence type="predicted"/>
<geneLocation type="plasmid" evidence="3 4">
    <name>pXCEL01</name>
</geneLocation>
<evidence type="ECO:0000256" key="1">
    <source>
        <dbReference type="SAM" id="MobiDB-lite"/>
    </source>
</evidence>
<dbReference type="KEGG" id="xce:Xcel_3438"/>
<keyword evidence="2" id="KW-0812">Transmembrane</keyword>
<feature type="compositionally biased region" description="Low complexity" evidence="1">
    <location>
        <begin position="173"/>
        <end position="191"/>
    </location>
</feature>
<name>D1C0X1_XYLCX</name>
<keyword evidence="2" id="KW-1133">Transmembrane helix</keyword>
<reference evidence="3 4" key="1">
    <citation type="journal article" date="2010" name="Stand. Genomic Sci.">
        <title>Complete genome sequence of Xylanimonas cellulosilytica type strain (XIL07).</title>
        <authorList>
            <person name="Foster B."/>
            <person name="Pukall R."/>
            <person name="Abt B."/>
            <person name="Nolan M."/>
            <person name="Glavina Del Rio T."/>
            <person name="Chen F."/>
            <person name="Lucas S."/>
            <person name="Tice H."/>
            <person name="Pitluck S."/>
            <person name="Cheng J.-F."/>
            <person name="Chertkov O."/>
            <person name="Brettin T."/>
            <person name="Han C."/>
            <person name="Detter J.C."/>
            <person name="Bruce D."/>
            <person name="Goodwin L."/>
            <person name="Ivanova N."/>
            <person name="Mavromatis K."/>
            <person name="Pati A."/>
            <person name="Mikhailova N."/>
            <person name="Chen A."/>
            <person name="Palaniappan K."/>
            <person name="Land M."/>
            <person name="Hauser L."/>
            <person name="Chang Y.-J."/>
            <person name="Jeffries C.D."/>
            <person name="Chain P."/>
            <person name="Rohde M."/>
            <person name="Goeker M."/>
            <person name="Bristow J."/>
            <person name="Eisen J.A."/>
            <person name="Markowitz V."/>
            <person name="Hugenholtz P."/>
            <person name="Kyrpides N.C."/>
            <person name="Klenk H.-P."/>
            <person name="Lapidus A."/>
        </authorList>
    </citation>
    <scope>NUCLEOTIDE SEQUENCE [LARGE SCALE GENOMIC DNA]</scope>
    <source>
        <strain evidence="4">DSM 15894 / CECT 5975 / LMG 20990 / XIL07</strain>
        <plasmid evidence="4">Plasmid pXCEL01</plasmid>
    </source>
</reference>
<organism evidence="3 4">
    <name type="scientific">Xylanimonas cellulosilytica (strain DSM 15894 / JCM 12276 / CECT 5975 / KCTC 9989 / LMG 20990 / NBRC 107835 / XIL07)</name>
    <dbReference type="NCBI Taxonomy" id="446471"/>
    <lineage>
        <taxon>Bacteria</taxon>
        <taxon>Bacillati</taxon>
        <taxon>Actinomycetota</taxon>
        <taxon>Actinomycetes</taxon>
        <taxon>Micrococcales</taxon>
        <taxon>Promicromonosporaceae</taxon>
        <taxon>Xylanimonas</taxon>
    </lineage>
</organism>
<sequence>MTNTPGTTDTDIVRWYTRARRFPQLIGKTATGGMIWGGPYTYTQVGVGVGFFVIGLQTTWLWGHFGLIGNTLLLAAVSYGLVLIVGRLPIGSRNPLSIGAGALRALGAPAHGTLAGTPLRLRRPHHVTSRLVITHDAPTLADVPAGAPTPAARERRRGRDIPESAVATPPTPQRLRPTPATTRSTTTPALTGVQRLLASTGAPRQED</sequence>
<dbReference type="Proteomes" id="UP000002255">
    <property type="component" value="Plasmid pXCEL01"/>
</dbReference>
<dbReference type="HOGENOM" id="CLU_116757_0_0_11"/>